<reference evidence="2 3" key="1">
    <citation type="submission" date="2024-05" db="EMBL/GenBank/DDBJ databases">
        <authorList>
            <person name="Liu Q."/>
            <person name="Xin Y.-H."/>
        </authorList>
    </citation>
    <scope>NUCLEOTIDE SEQUENCE [LARGE SCALE GENOMIC DNA]</scope>
    <source>
        <strain evidence="2 3">CGMCC 1.10181</strain>
    </source>
</reference>
<dbReference type="RefSeq" id="WP_343889482.1">
    <property type="nucleotide sequence ID" value="NZ_BAAAEH010000022.1"/>
</dbReference>
<sequence length="171" mass="17228">MLRPLAAAVVLAATLSACDGSKGGTSISINSTDSDGNVVADLNGNSGALSIDTPGFSGKINLPKLHLGASDFDMNGVHLYPGSTISAMNIDAHDGGKPGKDDDSGTVRISFASPAAPATVRDWYMQKLSAAGFTLSASGSGLTGTTNEKKPFKLDLAPDGADKSKGTITVS</sequence>
<protein>
    <recommendedName>
        <fullName evidence="4">Lipoprotein</fullName>
    </recommendedName>
</protein>
<proteinExistence type="predicted"/>
<evidence type="ECO:0000256" key="1">
    <source>
        <dbReference type="SAM" id="MobiDB-lite"/>
    </source>
</evidence>
<comment type="caution">
    <text evidence="2">The sequence shown here is derived from an EMBL/GenBank/DDBJ whole genome shotgun (WGS) entry which is preliminary data.</text>
</comment>
<dbReference type="PROSITE" id="PS51257">
    <property type="entry name" value="PROKAR_LIPOPROTEIN"/>
    <property type="match status" value="1"/>
</dbReference>
<keyword evidence="3" id="KW-1185">Reference proteome</keyword>
<feature type="compositionally biased region" description="Polar residues" evidence="1">
    <location>
        <begin position="136"/>
        <end position="146"/>
    </location>
</feature>
<organism evidence="2 3">
    <name type="scientific">Sphingomonas oligophenolica</name>
    <dbReference type="NCBI Taxonomy" id="301154"/>
    <lineage>
        <taxon>Bacteria</taxon>
        <taxon>Pseudomonadati</taxon>
        <taxon>Pseudomonadota</taxon>
        <taxon>Alphaproteobacteria</taxon>
        <taxon>Sphingomonadales</taxon>
        <taxon>Sphingomonadaceae</taxon>
        <taxon>Sphingomonas</taxon>
    </lineage>
</organism>
<feature type="region of interest" description="Disordered" evidence="1">
    <location>
        <begin position="136"/>
        <end position="171"/>
    </location>
</feature>
<accession>A0ABU9Y1R5</accession>
<evidence type="ECO:0000313" key="2">
    <source>
        <dbReference type="EMBL" id="MEN2789741.1"/>
    </source>
</evidence>
<gene>
    <name evidence="2" type="ORF">ABC974_08900</name>
</gene>
<evidence type="ECO:0008006" key="4">
    <source>
        <dbReference type="Google" id="ProtNLM"/>
    </source>
</evidence>
<dbReference type="Proteomes" id="UP001419910">
    <property type="component" value="Unassembled WGS sequence"/>
</dbReference>
<evidence type="ECO:0000313" key="3">
    <source>
        <dbReference type="Proteomes" id="UP001419910"/>
    </source>
</evidence>
<name>A0ABU9Y1R5_9SPHN</name>
<dbReference type="EMBL" id="JBDIME010000005">
    <property type="protein sequence ID" value="MEN2789741.1"/>
    <property type="molecule type" value="Genomic_DNA"/>
</dbReference>